<dbReference type="EMBL" id="OJIN01000190">
    <property type="protein sequence ID" value="SPD75192.1"/>
    <property type="molecule type" value="Genomic_DNA"/>
</dbReference>
<dbReference type="PROSITE" id="PS51257">
    <property type="entry name" value="PROKAR_LIPOPROTEIN"/>
    <property type="match status" value="1"/>
</dbReference>
<gene>
    <name evidence="1" type="ORF">PITCH_A480007</name>
</gene>
<evidence type="ECO:0008006" key="2">
    <source>
        <dbReference type="Google" id="ProtNLM"/>
    </source>
</evidence>
<sequence length="107" mass="12296">MKNSALAVLLLLLTGCWGGHYYQENQGMVSIYLKRSDADEVYFASSLDGYKLHEADRIDNDTWEIRVPSSEEFRYFYMVDGDVYIPACRITEKDDFGSENCIFEPGT</sequence>
<accession>A0A445N0R0</accession>
<dbReference type="AlphaFoldDB" id="A0A445N0R0"/>
<reference evidence="1" key="1">
    <citation type="submission" date="2018-01" db="EMBL/GenBank/DDBJ databases">
        <authorList>
            <person name="Regsiter A."/>
            <person name="William W."/>
        </authorList>
    </citation>
    <scope>NUCLEOTIDE SEQUENCE</scope>
    <source>
        <strain evidence="1">TRIP AH-1</strain>
    </source>
</reference>
<dbReference type="InterPro" id="IPR014756">
    <property type="entry name" value="Ig_E-set"/>
</dbReference>
<dbReference type="SUPFAM" id="SSF81296">
    <property type="entry name" value="E set domains"/>
    <property type="match status" value="1"/>
</dbReference>
<proteinExistence type="predicted"/>
<organism evidence="1">
    <name type="scientific">uncultured Desulfobacterium sp</name>
    <dbReference type="NCBI Taxonomy" id="201089"/>
    <lineage>
        <taxon>Bacteria</taxon>
        <taxon>Pseudomonadati</taxon>
        <taxon>Thermodesulfobacteriota</taxon>
        <taxon>Desulfobacteria</taxon>
        <taxon>Desulfobacterales</taxon>
        <taxon>Desulfobacteriaceae</taxon>
        <taxon>Desulfobacterium</taxon>
        <taxon>environmental samples</taxon>
    </lineage>
</organism>
<evidence type="ECO:0000313" key="1">
    <source>
        <dbReference type="EMBL" id="SPD75192.1"/>
    </source>
</evidence>
<protein>
    <recommendedName>
        <fullName evidence="2">Lipoprotein</fullName>
    </recommendedName>
</protein>
<name>A0A445N0R0_9BACT</name>